<gene>
    <name evidence="2" type="ORF">R2601_20264</name>
</gene>
<protein>
    <submittedName>
        <fullName evidence="2">Sensory box histidine kinase/response regulator</fullName>
    </submittedName>
</protein>
<keyword evidence="2" id="KW-0418">Kinase</keyword>
<evidence type="ECO:0000313" key="2">
    <source>
        <dbReference type="EMBL" id="EAU47708.1"/>
    </source>
</evidence>
<organism evidence="2 3">
    <name type="scientific">Salipiger bermudensis (strain DSM 26914 / JCM 13377 / KCTC 12554 / HTCC2601)</name>
    <name type="common">Pelagibaca bermudensis</name>
    <dbReference type="NCBI Taxonomy" id="314265"/>
    <lineage>
        <taxon>Bacteria</taxon>
        <taxon>Pseudomonadati</taxon>
        <taxon>Pseudomonadota</taxon>
        <taxon>Alphaproteobacteria</taxon>
        <taxon>Rhodobacterales</taxon>
        <taxon>Roseobacteraceae</taxon>
        <taxon>Salipiger</taxon>
    </lineage>
</organism>
<evidence type="ECO:0000313" key="3">
    <source>
        <dbReference type="Proteomes" id="UP000006230"/>
    </source>
</evidence>
<name>Q0FTP1_SALBH</name>
<dbReference type="Proteomes" id="UP000006230">
    <property type="component" value="Unassembled WGS sequence"/>
</dbReference>
<dbReference type="Pfam" id="PF08448">
    <property type="entry name" value="PAS_4"/>
    <property type="match status" value="1"/>
</dbReference>
<accession>Q0FTP1</accession>
<dbReference type="GO" id="GO:0016301">
    <property type="term" value="F:kinase activity"/>
    <property type="evidence" value="ECO:0007669"/>
    <property type="project" value="UniProtKB-KW"/>
</dbReference>
<dbReference type="InterPro" id="IPR000014">
    <property type="entry name" value="PAS"/>
</dbReference>
<dbReference type="OrthoDB" id="7877362at2"/>
<dbReference type="Gene3D" id="3.30.450.20">
    <property type="entry name" value="PAS domain"/>
    <property type="match status" value="1"/>
</dbReference>
<dbReference type="EMBL" id="AATQ01000005">
    <property type="protein sequence ID" value="EAU47708.1"/>
    <property type="molecule type" value="Genomic_DNA"/>
</dbReference>
<keyword evidence="2" id="KW-0808">Transferase</keyword>
<evidence type="ECO:0000259" key="1">
    <source>
        <dbReference type="Pfam" id="PF08448"/>
    </source>
</evidence>
<dbReference type="RefSeq" id="WP_007798801.1">
    <property type="nucleotide sequence ID" value="NZ_DS022276.1"/>
</dbReference>
<dbReference type="CDD" id="cd00130">
    <property type="entry name" value="PAS"/>
    <property type="match status" value="1"/>
</dbReference>
<dbReference type="InterPro" id="IPR013656">
    <property type="entry name" value="PAS_4"/>
</dbReference>
<dbReference type="AlphaFoldDB" id="Q0FTP1"/>
<feature type="domain" description="PAS fold-4" evidence="1">
    <location>
        <begin position="23"/>
        <end position="128"/>
    </location>
</feature>
<dbReference type="InterPro" id="IPR035965">
    <property type="entry name" value="PAS-like_dom_sf"/>
</dbReference>
<sequence>MILSAEQVSLQALALMQGHLAERSAVCAKVIDRDGKVVGINRRGLEMLSVESGNICGKVWVDFWEGREAVKAQDALAAAFDGRPSAFTGDFFGSGVRTVWEIEILPLERGEDGVRSVLALSVDVTERAEQERESDQTGLLESLNETLHAMANIATVSQSSSRMLPRAKDDKLIADIAAELAQAARKAQDAMSELRAALTGARPER</sequence>
<dbReference type="eggNOG" id="ENOG503375R">
    <property type="taxonomic scope" value="Bacteria"/>
</dbReference>
<dbReference type="STRING" id="314265.R2601_20264"/>
<reference evidence="2 3" key="1">
    <citation type="journal article" date="2010" name="J. Bacteriol.">
        <title>Genome sequences of Pelagibaca bermudensis HTCC2601T and Maritimibacter alkaliphilus HTCC2654T, the type strains of two marine Roseobacter genera.</title>
        <authorList>
            <person name="Thrash J.C."/>
            <person name="Cho J.C."/>
            <person name="Ferriera S."/>
            <person name="Johnson J."/>
            <person name="Vergin K.L."/>
            <person name="Giovannoni S.J."/>
        </authorList>
    </citation>
    <scope>NUCLEOTIDE SEQUENCE [LARGE SCALE GENOMIC DNA]</scope>
    <source>
        <strain evidence="3">DSM 26914 / JCM 13377 / KCTC 12554 / HTCC2601</strain>
    </source>
</reference>
<proteinExistence type="predicted"/>
<dbReference type="HOGENOM" id="CLU_1336168_0_0_5"/>
<comment type="caution">
    <text evidence="2">The sequence shown here is derived from an EMBL/GenBank/DDBJ whole genome shotgun (WGS) entry which is preliminary data.</text>
</comment>
<keyword evidence="3" id="KW-1185">Reference proteome</keyword>
<dbReference type="SUPFAM" id="SSF55785">
    <property type="entry name" value="PYP-like sensor domain (PAS domain)"/>
    <property type="match status" value="1"/>
</dbReference>